<sequence length="48" mass="5816">MERKLLRRAPTLKNIHLETLEEIHLSKTLKELRLLIDQLPPLWEEMEP</sequence>
<protein>
    <submittedName>
        <fullName evidence="1">Protein C2</fullName>
    </submittedName>
</protein>
<proteinExistence type="predicted"/>
<organism evidence="1">
    <name type="scientific">Oak-Vale virus</name>
    <dbReference type="NCBI Taxonomy" id="318852"/>
    <lineage>
        <taxon>Viruses</taxon>
        <taxon>Riboviria</taxon>
        <taxon>Orthornavirae</taxon>
        <taxon>Negarnaviricota</taxon>
        <taxon>Haploviricotina</taxon>
        <taxon>Monjiviricetes</taxon>
        <taxon>Mononegavirales</taxon>
        <taxon>Rhabdoviridae</taxon>
        <taxon>Alpharhabdovirinae</taxon>
        <taxon>Sunrhavirus</taxon>
        <taxon>Sunrhavirus oakvale</taxon>
    </lineage>
</organism>
<dbReference type="EMBL" id="GQ294474">
    <property type="protein sequence ID" value="ADG86368.1"/>
    <property type="molecule type" value="Viral_cRNA"/>
</dbReference>
<name>D8V091_9RHAB</name>
<reference evidence="1" key="1">
    <citation type="submission" date="2009-06" db="EMBL/GenBank/DDBJ databases">
        <title>Oak Vale virus harbours a six-gene genome and displays significant divergence amongst the Rhabdoviruses.</title>
        <authorList>
            <person name="Gubala A."/>
            <person name="Boyle D."/>
        </authorList>
    </citation>
    <scope>NUCLEOTIDE SEQUENCE</scope>
    <source>
        <strain evidence="1">CS1342</strain>
    </source>
</reference>
<accession>D8V091</accession>
<gene>
    <name evidence="1" type="primary">P</name>
</gene>
<evidence type="ECO:0000313" key="1">
    <source>
        <dbReference type="EMBL" id="ADG86368.1"/>
    </source>
</evidence>